<protein>
    <submittedName>
        <fullName evidence="1">Putative ribonuclease H-like domain-containing protein</fullName>
    </submittedName>
</protein>
<reference evidence="1" key="1">
    <citation type="journal article" date="2019" name="Sci. Rep.">
        <title>Draft genome of Tanacetum cinerariifolium, the natural source of mosquito coil.</title>
        <authorList>
            <person name="Yamashiro T."/>
            <person name="Shiraishi A."/>
            <person name="Satake H."/>
            <person name="Nakayama K."/>
        </authorList>
    </citation>
    <scope>NUCLEOTIDE SEQUENCE</scope>
</reference>
<dbReference type="PANTHER" id="PTHR11439:SF495">
    <property type="entry name" value="REVERSE TRANSCRIPTASE, RNA-DEPENDENT DNA POLYMERASE-RELATED"/>
    <property type="match status" value="1"/>
</dbReference>
<sequence>MTTLADKAILSGADNRPPMLEKDMYNSWKSRMELCMMNRQHGRMILESIKNGLLIWPTIEENRVTRPKKYSELSITEATQADCDVKATNIILQGLPPEAYALVHAYLGQHEFHANKVRLLHECNSDLLALVATHQMTQFQVTPKTSHLHDVKRIFRYLKGQPKLGFGIPKIHHLTWKLTLIVTMLEPVLIGNLQQEVVNFLARGQMLWIQNQLLDYGFNLMNTKIYIDNKSTICIMKNPVFHSKTKHIEIRHHFIQDAYEKKLIQVIKIHTDKNVADLLTKAFDQKDGRCLVDTSKFTTGNTLLSTAGLTTTEQSTNSTTRAVNTTQSVNTASTQGAADSSTTIENLSDAVIYSFFASQPSIP</sequence>
<organism evidence="1">
    <name type="scientific">Tanacetum cinerariifolium</name>
    <name type="common">Dalmatian daisy</name>
    <name type="synonym">Chrysanthemum cinerariifolium</name>
    <dbReference type="NCBI Taxonomy" id="118510"/>
    <lineage>
        <taxon>Eukaryota</taxon>
        <taxon>Viridiplantae</taxon>
        <taxon>Streptophyta</taxon>
        <taxon>Embryophyta</taxon>
        <taxon>Tracheophyta</taxon>
        <taxon>Spermatophyta</taxon>
        <taxon>Magnoliopsida</taxon>
        <taxon>eudicotyledons</taxon>
        <taxon>Gunneridae</taxon>
        <taxon>Pentapetalae</taxon>
        <taxon>asterids</taxon>
        <taxon>campanulids</taxon>
        <taxon>Asterales</taxon>
        <taxon>Asteraceae</taxon>
        <taxon>Asteroideae</taxon>
        <taxon>Anthemideae</taxon>
        <taxon>Anthemidinae</taxon>
        <taxon>Tanacetum</taxon>
    </lineage>
</organism>
<dbReference type="CDD" id="cd09272">
    <property type="entry name" value="RNase_HI_RT_Ty1"/>
    <property type="match status" value="1"/>
</dbReference>
<proteinExistence type="predicted"/>
<comment type="caution">
    <text evidence="1">The sequence shown here is derived from an EMBL/GenBank/DDBJ whole genome shotgun (WGS) entry which is preliminary data.</text>
</comment>
<evidence type="ECO:0000313" key="1">
    <source>
        <dbReference type="EMBL" id="GEU75398.1"/>
    </source>
</evidence>
<dbReference type="AlphaFoldDB" id="A0A6L2MN82"/>
<gene>
    <name evidence="1" type="ORF">Tci_047376</name>
</gene>
<dbReference type="PANTHER" id="PTHR11439">
    <property type="entry name" value="GAG-POL-RELATED RETROTRANSPOSON"/>
    <property type="match status" value="1"/>
</dbReference>
<dbReference type="EMBL" id="BKCJ010007075">
    <property type="protein sequence ID" value="GEU75398.1"/>
    <property type="molecule type" value="Genomic_DNA"/>
</dbReference>
<name>A0A6L2MN82_TANCI</name>
<accession>A0A6L2MN82</accession>